<protein>
    <recommendedName>
        <fullName evidence="1">Rhodanese domain-containing protein</fullName>
    </recommendedName>
</protein>
<evidence type="ECO:0000259" key="1">
    <source>
        <dbReference type="PROSITE" id="PS50206"/>
    </source>
</evidence>
<dbReference type="PANTHER" id="PTHR44542">
    <property type="entry name" value="THIOSULFATE SULFURTRANSFERASE 18"/>
    <property type="match status" value="1"/>
</dbReference>
<accession>A0A7N0ZYK7</accession>
<dbReference type="EnsemblPlants" id="Kaladp0055s0129.1.v1.1">
    <property type="protein sequence ID" value="Kaladp0055s0129.1.v1.1"/>
    <property type="gene ID" value="Kaladp0055s0129.v1.1"/>
</dbReference>
<proteinExistence type="predicted"/>
<dbReference type="Proteomes" id="UP000594263">
    <property type="component" value="Unplaced"/>
</dbReference>
<dbReference type="InterPro" id="IPR001763">
    <property type="entry name" value="Rhodanese-like_dom"/>
</dbReference>
<evidence type="ECO:0000313" key="3">
    <source>
        <dbReference type="Proteomes" id="UP000594263"/>
    </source>
</evidence>
<keyword evidence="3" id="KW-1185">Reference proteome</keyword>
<name>A0A7N0ZYK7_KALFE</name>
<dbReference type="SUPFAM" id="SSF52821">
    <property type="entry name" value="Rhodanese/Cell cycle control phosphatase"/>
    <property type="match status" value="1"/>
</dbReference>
<dbReference type="CDD" id="cd00158">
    <property type="entry name" value="RHOD"/>
    <property type="match status" value="1"/>
</dbReference>
<dbReference type="PROSITE" id="PS50206">
    <property type="entry name" value="RHODANESE_3"/>
    <property type="match status" value="1"/>
</dbReference>
<dbReference type="GO" id="GO:0003824">
    <property type="term" value="F:catalytic activity"/>
    <property type="evidence" value="ECO:0007669"/>
    <property type="project" value="InterPro"/>
</dbReference>
<dbReference type="InterPro" id="IPR044684">
    <property type="entry name" value="STR17/STR18/HARC1-like"/>
</dbReference>
<dbReference type="Gramene" id="Kaladp0055s0129.1.v1.1">
    <property type="protein sequence ID" value="Kaladp0055s0129.1.v1.1"/>
    <property type="gene ID" value="Kaladp0055s0129.v1.1"/>
</dbReference>
<dbReference type="OMA" id="QVALHYY"/>
<dbReference type="PANTHER" id="PTHR44542:SF14">
    <property type="entry name" value="PROTEIN HIGH ARSENIC CONTENT 1, MITOCHONDRIAL-RELATED"/>
    <property type="match status" value="1"/>
</dbReference>
<feature type="domain" description="Rhodanese" evidence="1">
    <location>
        <begin position="12"/>
        <end position="72"/>
    </location>
</feature>
<sequence>MFMTEQGKVVNPEFLNEVSLVCSKEDQLVVACQGGGRSLRASVDLLNAGYESVSNMDGGYSTWLRKQLSGDNSDTKLAGGCKFSS</sequence>
<dbReference type="InterPro" id="IPR036873">
    <property type="entry name" value="Rhodanese-like_dom_sf"/>
</dbReference>
<dbReference type="AlphaFoldDB" id="A0A7N0ZYK7"/>
<evidence type="ECO:0000313" key="2">
    <source>
        <dbReference type="EnsemblPlants" id="Kaladp0055s0129.1.v1.1"/>
    </source>
</evidence>
<organism evidence="2 3">
    <name type="scientific">Kalanchoe fedtschenkoi</name>
    <name type="common">Lavender scallops</name>
    <name type="synonym">South American air plant</name>
    <dbReference type="NCBI Taxonomy" id="63787"/>
    <lineage>
        <taxon>Eukaryota</taxon>
        <taxon>Viridiplantae</taxon>
        <taxon>Streptophyta</taxon>
        <taxon>Embryophyta</taxon>
        <taxon>Tracheophyta</taxon>
        <taxon>Spermatophyta</taxon>
        <taxon>Magnoliopsida</taxon>
        <taxon>eudicotyledons</taxon>
        <taxon>Gunneridae</taxon>
        <taxon>Pentapetalae</taxon>
        <taxon>Saxifragales</taxon>
        <taxon>Crassulaceae</taxon>
        <taxon>Kalanchoe</taxon>
    </lineage>
</organism>
<reference evidence="2" key="1">
    <citation type="submission" date="2021-01" db="UniProtKB">
        <authorList>
            <consortium name="EnsemblPlants"/>
        </authorList>
    </citation>
    <scope>IDENTIFICATION</scope>
</reference>
<dbReference type="Pfam" id="PF00581">
    <property type="entry name" value="Rhodanese"/>
    <property type="match status" value="1"/>
</dbReference>
<dbReference type="Gene3D" id="3.40.250.10">
    <property type="entry name" value="Rhodanese-like domain"/>
    <property type="match status" value="1"/>
</dbReference>